<sequence length="67" mass="6789">MEEGAEEKEGQVKGVAVAPGAAPLAFGGGRGHLPGQAQAVFQDLLGACLPAKEASLAHQERDIHPSS</sequence>
<name>A0A7R7TEN9_THETH</name>
<dbReference type="AlphaFoldDB" id="A0A7R7TEN9"/>
<protein>
    <submittedName>
        <fullName evidence="1">Uncharacterized protein</fullName>
    </submittedName>
</protein>
<accession>A0A7R7TEN9</accession>
<evidence type="ECO:0000313" key="2">
    <source>
        <dbReference type="Proteomes" id="UP000596099"/>
    </source>
</evidence>
<organism evidence="1 2">
    <name type="scientific">Thermus thermophilus</name>
    <dbReference type="NCBI Taxonomy" id="274"/>
    <lineage>
        <taxon>Bacteria</taxon>
        <taxon>Thermotogati</taxon>
        <taxon>Deinococcota</taxon>
        <taxon>Deinococci</taxon>
        <taxon>Thermales</taxon>
        <taxon>Thermaceae</taxon>
        <taxon>Thermus</taxon>
    </lineage>
</organism>
<proteinExistence type="predicted"/>
<dbReference type="Proteomes" id="UP000596099">
    <property type="component" value="Chromosome"/>
</dbReference>
<reference evidence="2" key="1">
    <citation type="submission" date="2021-01" db="EMBL/GenBank/DDBJ databases">
        <title>Complete Genome Sequence of Thermus thermophilus Strain HB5018, Isolated from Mine Onsen Hot Spring.</title>
        <authorList>
            <person name="Miyazaki K."/>
            <person name="Moriya T."/>
            <person name="Nemoto N."/>
            <person name="Oshima T."/>
            <person name="Yura K."/>
            <person name="Bessho Y."/>
        </authorList>
    </citation>
    <scope>NUCLEOTIDE SEQUENCE [LARGE SCALE GENOMIC DNA]</scope>
    <source>
        <strain evidence="2">HB5018</strain>
    </source>
</reference>
<evidence type="ECO:0000313" key="1">
    <source>
        <dbReference type="EMBL" id="BCP66752.1"/>
    </source>
</evidence>
<dbReference type="EMBL" id="AP024270">
    <property type="protein sequence ID" value="BCP66752.1"/>
    <property type="molecule type" value="Genomic_DNA"/>
</dbReference>
<gene>
    <name evidence="1" type="ORF">TthHB5018_16860</name>
</gene>